<evidence type="ECO:0000313" key="10">
    <source>
        <dbReference type="Proteomes" id="UP000198953"/>
    </source>
</evidence>
<evidence type="ECO:0000256" key="1">
    <source>
        <dbReference type="ARBA" id="ARBA00004651"/>
    </source>
</evidence>
<name>A0A1H8H6D8_9ACTN</name>
<comment type="subcellular location">
    <subcellularLocation>
        <location evidence="1">Cell membrane</location>
        <topology evidence="1">Multi-pass membrane protein</topology>
    </subcellularLocation>
</comment>
<dbReference type="Proteomes" id="UP000198953">
    <property type="component" value="Unassembled WGS sequence"/>
</dbReference>
<dbReference type="GO" id="GO:0005886">
    <property type="term" value="C:plasma membrane"/>
    <property type="evidence" value="ECO:0007669"/>
    <property type="project" value="UniProtKB-SubCell"/>
</dbReference>
<accession>A0A1H8H6D8</accession>
<dbReference type="RefSeq" id="WP_082534581.1">
    <property type="nucleotide sequence ID" value="NZ_BBZG01000001.1"/>
</dbReference>
<reference evidence="9 10" key="1">
    <citation type="submission" date="2016-10" db="EMBL/GenBank/DDBJ databases">
        <authorList>
            <person name="de Groot N.N."/>
        </authorList>
    </citation>
    <scope>NUCLEOTIDE SEQUENCE [LARGE SCALE GENOMIC DNA]</scope>
    <source>
        <strain evidence="9 10">DSM 43357</strain>
    </source>
</reference>
<organism evidence="9 10">
    <name type="scientific">Nonomuraea pusilla</name>
    <dbReference type="NCBI Taxonomy" id="46177"/>
    <lineage>
        <taxon>Bacteria</taxon>
        <taxon>Bacillati</taxon>
        <taxon>Actinomycetota</taxon>
        <taxon>Actinomycetes</taxon>
        <taxon>Streptosporangiales</taxon>
        <taxon>Streptosporangiaceae</taxon>
        <taxon>Nonomuraea</taxon>
    </lineage>
</organism>
<dbReference type="InterPro" id="IPR027379">
    <property type="entry name" value="CLS_N"/>
</dbReference>
<feature type="domain" description="Cardiolipin synthase N-terminal" evidence="8">
    <location>
        <begin position="23"/>
        <end position="66"/>
    </location>
</feature>
<keyword evidence="10" id="KW-1185">Reference proteome</keyword>
<dbReference type="AlphaFoldDB" id="A0A1H8H6D8"/>
<feature type="transmembrane region" description="Helical" evidence="7">
    <location>
        <begin position="45"/>
        <end position="64"/>
    </location>
</feature>
<keyword evidence="5 7" id="KW-0472">Membrane</keyword>
<evidence type="ECO:0000256" key="6">
    <source>
        <dbReference type="SAM" id="MobiDB-lite"/>
    </source>
</evidence>
<dbReference type="EMBL" id="FOBF01000028">
    <property type="protein sequence ID" value="SEN51337.1"/>
    <property type="molecule type" value="Genomic_DNA"/>
</dbReference>
<evidence type="ECO:0000256" key="4">
    <source>
        <dbReference type="ARBA" id="ARBA00022989"/>
    </source>
</evidence>
<dbReference type="STRING" id="46177.SAMN05660976_07726"/>
<feature type="region of interest" description="Disordered" evidence="6">
    <location>
        <begin position="73"/>
        <end position="95"/>
    </location>
</feature>
<evidence type="ECO:0000256" key="5">
    <source>
        <dbReference type="ARBA" id="ARBA00023136"/>
    </source>
</evidence>
<evidence type="ECO:0000313" key="9">
    <source>
        <dbReference type="EMBL" id="SEN51337.1"/>
    </source>
</evidence>
<keyword evidence="2" id="KW-1003">Cell membrane</keyword>
<keyword evidence="3 7" id="KW-0812">Transmembrane</keyword>
<dbReference type="Pfam" id="PF13396">
    <property type="entry name" value="PLDc_N"/>
    <property type="match status" value="1"/>
</dbReference>
<evidence type="ECO:0000256" key="3">
    <source>
        <dbReference type="ARBA" id="ARBA00022692"/>
    </source>
</evidence>
<gene>
    <name evidence="9" type="ORF">SAMN05660976_07726</name>
</gene>
<sequence>MRWDEMPRGRRAALLALASVEVALTATAAADLWFRPRESVRGRKALWAAGILVQPVGPLAYLLWGRRGSGARCRGRAGDEGPAAEGTSALTTPPA</sequence>
<evidence type="ECO:0000259" key="8">
    <source>
        <dbReference type="Pfam" id="PF13396"/>
    </source>
</evidence>
<proteinExistence type="predicted"/>
<keyword evidence="4 7" id="KW-1133">Transmembrane helix</keyword>
<dbReference type="OrthoDB" id="5125307at2"/>
<evidence type="ECO:0000256" key="2">
    <source>
        <dbReference type="ARBA" id="ARBA00022475"/>
    </source>
</evidence>
<protein>
    <submittedName>
        <fullName evidence="9">Phospholipase_D-nuclease N-terminal</fullName>
    </submittedName>
</protein>
<evidence type="ECO:0000256" key="7">
    <source>
        <dbReference type="SAM" id="Phobius"/>
    </source>
</evidence>